<organism evidence="2 3">
    <name type="scientific">Folsomia candida</name>
    <name type="common">Springtail</name>
    <dbReference type="NCBI Taxonomy" id="158441"/>
    <lineage>
        <taxon>Eukaryota</taxon>
        <taxon>Metazoa</taxon>
        <taxon>Ecdysozoa</taxon>
        <taxon>Arthropoda</taxon>
        <taxon>Hexapoda</taxon>
        <taxon>Collembola</taxon>
        <taxon>Entomobryomorpha</taxon>
        <taxon>Isotomoidea</taxon>
        <taxon>Isotomidae</taxon>
        <taxon>Proisotominae</taxon>
        <taxon>Folsomia</taxon>
    </lineage>
</organism>
<name>A0A226EVB7_FOLCA</name>
<feature type="transmembrane region" description="Helical" evidence="1">
    <location>
        <begin position="599"/>
        <end position="621"/>
    </location>
</feature>
<keyword evidence="1" id="KW-0472">Membrane</keyword>
<evidence type="ECO:0000313" key="3">
    <source>
        <dbReference type="Proteomes" id="UP000198287"/>
    </source>
</evidence>
<reference evidence="2 3" key="1">
    <citation type="submission" date="2015-12" db="EMBL/GenBank/DDBJ databases">
        <title>The genome of Folsomia candida.</title>
        <authorList>
            <person name="Faddeeva A."/>
            <person name="Derks M.F."/>
            <person name="Anvar Y."/>
            <person name="Smit S."/>
            <person name="Van Straalen N."/>
            <person name="Roelofs D."/>
        </authorList>
    </citation>
    <scope>NUCLEOTIDE SEQUENCE [LARGE SCALE GENOMIC DNA]</scope>
    <source>
        <strain evidence="2 3">VU population</strain>
        <tissue evidence="2">Whole body</tissue>
    </source>
</reference>
<protein>
    <submittedName>
        <fullName evidence="2">Uncharacterized protein</fullName>
    </submittedName>
</protein>
<feature type="transmembrane region" description="Helical" evidence="1">
    <location>
        <begin position="523"/>
        <end position="541"/>
    </location>
</feature>
<feature type="transmembrane region" description="Helical" evidence="1">
    <location>
        <begin position="54"/>
        <end position="76"/>
    </location>
</feature>
<dbReference type="AlphaFoldDB" id="A0A226EVB7"/>
<gene>
    <name evidence="2" type="ORF">Fcan01_01410</name>
</gene>
<feature type="transmembrane region" description="Helical" evidence="1">
    <location>
        <begin position="414"/>
        <end position="440"/>
    </location>
</feature>
<keyword evidence="1" id="KW-1133">Transmembrane helix</keyword>
<evidence type="ECO:0000256" key="1">
    <source>
        <dbReference type="SAM" id="Phobius"/>
    </source>
</evidence>
<sequence>MGKFNYILNPLSHASYIPEITYITKLSTISYAIPMKEDSNKKNHFYIISKKLDWCFYWASFSITLFYTANFCYWWIHTPRHNLEIWQTIMSIYYLVSYLIIFGLQVTLFQRRYEFQFLLETSLWMEETCIKRGASNYVQPKMLGSMLIAKFSLSTVIILMSLFGYFRPCAPPSVVSSFVFQCKHGWADNTASFMVRLFNAFCYAWVWHVLAAVVVATMAEIIIYQVVMIELWINGNEMQIRKSARAVKDYRVAQVAQNLTNHVLSKPCLQLTLGLTIIAEISALYVMIISSNHLTVDAAMFFVLMGVDYFIVIHVVLRALSKSYVTSMGKNSFFFPFPLLSVQFLDAYSSVYDTQFFETPPIAWDTKKKKFTINPFWNCKLYWFNVLVVQGGMANIVTWIFILRQFLYRNNDSWTGIFIPIIFFMFTSQYCFTFFLTYYVGGATGLVESLVKLEERVLNYSTQNVLMTLSRYDRVIRLMRYQFWSMPLFSILSAFSGIFIPVCPYGFLVEEIIRGSFFPQNQFIVWTLRVISHILFGIMVLKTCQMLAIFITFTATIAFTFVRIVTLMASLPTKTRTQFNIIVRTYRELEVVQKIGRDFVMVWISLLLTTTFVVIVGFNYVTIKLWGKMPQMVWIMAPYLCGLMFCLAYFLLPAFIKIHALSEVSLMRTRMCRFTRDKSVGKKIVESMRVLGMDCGLPGYRLFRIEKPFVKSFYARVLDNTWNLMVTFPDP</sequence>
<feature type="transmembrane region" description="Helical" evidence="1">
    <location>
        <begin position="147"/>
        <end position="166"/>
    </location>
</feature>
<dbReference type="EMBL" id="LNIX01000001">
    <property type="protein sequence ID" value="OXA61469.1"/>
    <property type="molecule type" value="Genomic_DNA"/>
</dbReference>
<keyword evidence="1" id="KW-0812">Transmembrane</keyword>
<feature type="transmembrane region" description="Helical" evidence="1">
    <location>
        <begin position="633"/>
        <end position="652"/>
    </location>
</feature>
<feature type="transmembrane region" description="Helical" evidence="1">
    <location>
        <begin position="205"/>
        <end position="233"/>
    </location>
</feature>
<feature type="transmembrane region" description="Helical" evidence="1">
    <location>
        <begin position="381"/>
        <end position="402"/>
    </location>
</feature>
<feature type="transmembrane region" description="Helical" evidence="1">
    <location>
        <begin position="300"/>
        <end position="320"/>
    </location>
</feature>
<feature type="transmembrane region" description="Helical" evidence="1">
    <location>
        <begin position="88"/>
        <end position="109"/>
    </location>
</feature>
<evidence type="ECO:0000313" key="2">
    <source>
        <dbReference type="EMBL" id="OXA61469.1"/>
    </source>
</evidence>
<dbReference type="Proteomes" id="UP000198287">
    <property type="component" value="Unassembled WGS sequence"/>
</dbReference>
<feature type="transmembrane region" description="Helical" evidence="1">
    <location>
        <begin position="481"/>
        <end position="502"/>
    </location>
</feature>
<accession>A0A226EVB7</accession>
<comment type="caution">
    <text evidence="2">The sequence shown here is derived from an EMBL/GenBank/DDBJ whole genome shotgun (WGS) entry which is preliminary data.</text>
</comment>
<proteinExistence type="predicted"/>
<feature type="transmembrane region" description="Helical" evidence="1">
    <location>
        <begin position="268"/>
        <end position="288"/>
    </location>
</feature>
<feature type="transmembrane region" description="Helical" evidence="1">
    <location>
        <begin position="547"/>
        <end position="569"/>
    </location>
</feature>
<keyword evidence="3" id="KW-1185">Reference proteome</keyword>